<keyword evidence="3" id="KW-1185">Reference proteome</keyword>
<evidence type="ECO:0000313" key="3">
    <source>
        <dbReference type="Proteomes" id="UP001286456"/>
    </source>
</evidence>
<keyword evidence="1" id="KW-0812">Transmembrane</keyword>
<dbReference type="Proteomes" id="UP001286456">
    <property type="component" value="Unassembled WGS sequence"/>
</dbReference>
<sequence length="163" mass="17987">MDTRQITGFWSRLTEGASRARSQSGELYEDPTVTSLYRHIGHPYTPADILIFITAFASTLILLNGFLPARRPLPNLRRLLHVLLRDSRRIGPRFYLKLVSVPLIISLLISIALSVAVLAVVFVVVSVVVSVAVSIIAVMAIIQAHDADWDEPSVALDNETTAR</sequence>
<reference evidence="2" key="2">
    <citation type="submission" date="2023-06" db="EMBL/GenBank/DDBJ databases">
        <authorList>
            <consortium name="Lawrence Berkeley National Laboratory"/>
            <person name="Haridas S."/>
            <person name="Hensen N."/>
            <person name="Bonometti L."/>
            <person name="Westerberg I."/>
            <person name="Brannstrom I.O."/>
            <person name="Guillou S."/>
            <person name="Cros-Aarteil S."/>
            <person name="Calhoun S."/>
            <person name="Kuo A."/>
            <person name="Mondo S."/>
            <person name="Pangilinan J."/>
            <person name="Riley R."/>
            <person name="Labutti K."/>
            <person name="Andreopoulos B."/>
            <person name="Lipzen A."/>
            <person name="Chen C."/>
            <person name="Yanf M."/>
            <person name="Daum C."/>
            <person name="Ng V."/>
            <person name="Clum A."/>
            <person name="Steindorff A."/>
            <person name="Ohm R."/>
            <person name="Martin F."/>
            <person name="Silar P."/>
            <person name="Natvig D."/>
            <person name="Lalanne C."/>
            <person name="Gautier V."/>
            <person name="Ament-Velasquez S.L."/>
            <person name="Kruys A."/>
            <person name="Hutchinson M.I."/>
            <person name="Powell A.J."/>
            <person name="Barry K."/>
            <person name="Miller A.N."/>
            <person name="Grigoriev I.V."/>
            <person name="Debuchy R."/>
            <person name="Gladieux P."/>
            <person name="Thoren M.H."/>
            <person name="Johannesson H."/>
        </authorList>
    </citation>
    <scope>NUCLEOTIDE SEQUENCE</scope>
    <source>
        <strain evidence="2">SMH4131-1</strain>
    </source>
</reference>
<evidence type="ECO:0000313" key="2">
    <source>
        <dbReference type="EMBL" id="KAK3319696.1"/>
    </source>
</evidence>
<feature type="transmembrane region" description="Helical" evidence="1">
    <location>
        <begin position="119"/>
        <end position="142"/>
    </location>
</feature>
<keyword evidence="1" id="KW-0472">Membrane</keyword>
<keyword evidence="1" id="KW-1133">Transmembrane helix</keyword>
<organism evidence="2 3">
    <name type="scientific">Cercophora scortea</name>
    <dbReference type="NCBI Taxonomy" id="314031"/>
    <lineage>
        <taxon>Eukaryota</taxon>
        <taxon>Fungi</taxon>
        <taxon>Dikarya</taxon>
        <taxon>Ascomycota</taxon>
        <taxon>Pezizomycotina</taxon>
        <taxon>Sordariomycetes</taxon>
        <taxon>Sordariomycetidae</taxon>
        <taxon>Sordariales</taxon>
        <taxon>Lasiosphaeriaceae</taxon>
        <taxon>Cercophora</taxon>
    </lineage>
</organism>
<gene>
    <name evidence="2" type="ORF">B0T19DRAFT_404262</name>
</gene>
<feature type="transmembrane region" description="Helical" evidence="1">
    <location>
        <begin position="49"/>
        <end position="69"/>
    </location>
</feature>
<dbReference type="AlphaFoldDB" id="A0AAE0M518"/>
<proteinExistence type="predicted"/>
<evidence type="ECO:0000256" key="1">
    <source>
        <dbReference type="SAM" id="Phobius"/>
    </source>
</evidence>
<protein>
    <submittedName>
        <fullName evidence="2">Uncharacterized protein</fullName>
    </submittedName>
</protein>
<reference evidence="2" key="1">
    <citation type="journal article" date="2023" name="Mol. Phylogenet. Evol.">
        <title>Genome-scale phylogeny and comparative genomics of the fungal order Sordariales.</title>
        <authorList>
            <person name="Hensen N."/>
            <person name="Bonometti L."/>
            <person name="Westerberg I."/>
            <person name="Brannstrom I.O."/>
            <person name="Guillou S."/>
            <person name="Cros-Aarteil S."/>
            <person name="Calhoun S."/>
            <person name="Haridas S."/>
            <person name="Kuo A."/>
            <person name="Mondo S."/>
            <person name="Pangilinan J."/>
            <person name="Riley R."/>
            <person name="LaButti K."/>
            <person name="Andreopoulos B."/>
            <person name="Lipzen A."/>
            <person name="Chen C."/>
            <person name="Yan M."/>
            <person name="Daum C."/>
            <person name="Ng V."/>
            <person name="Clum A."/>
            <person name="Steindorff A."/>
            <person name="Ohm R.A."/>
            <person name="Martin F."/>
            <person name="Silar P."/>
            <person name="Natvig D.O."/>
            <person name="Lalanne C."/>
            <person name="Gautier V."/>
            <person name="Ament-Velasquez S.L."/>
            <person name="Kruys A."/>
            <person name="Hutchinson M.I."/>
            <person name="Powell A.J."/>
            <person name="Barry K."/>
            <person name="Miller A.N."/>
            <person name="Grigoriev I.V."/>
            <person name="Debuchy R."/>
            <person name="Gladieux P."/>
            <person name="Hiltunen Thoren M."/>
            <person name="Johannesson H."/>
        </authorList>
    </citation>
    <scope>NUCLEOTIDE SEQUENCE</scope>
    <source>
        <strain evidence="2">SMH4131-1</strain>
    </source>
</reference>
<accession>A0AAE0M518</accession>
<name>A0AAE0M518_9PEZI</name>
<dbReference type="EMBL" id="JAUEPO010000006">
    <property type="protein sequence ID" value="KAK3319696.1"/>
    <property type="molecule type" value="Genomic_DNA"/>
</dbReference>
<comment type="caution">
    <text evidence="2">The sequence shown here is derived from an EMBL/GenBank/DDBJ whole genome shotgun (WGS) entry which is preliminary data.</text>
</comment>
<feature type="transmembrane region" description="Helical" evidence="1">
    <location>
        <begin position="94"/>
        <end position="113"/>
    </location>
</feature>